<evidence type="ECO:0000256" key="5">
    <source>
        <dbReference type="ARBA" id="ARBA00022856"/>
    </source>
</evidence>
<evidence type="ECO:0000256" key="9">
    <source>
        <dbReference type="SAM" id="Phobius"/>
    </source>
</evidence>
<evidence type="ECO:0000313" key="10">
    <source>
        <dbReference type="EMBL" id="TQN73563.1"/>
    </source>
</evidence>
<sequence>NLPARSPVSVTTSAVATDLHGEKVTEARPAVARQTSNVEAQDVEDLDKAMTYAIGEIGDHFDIDSDNSPYPEVRANVPNTDDPTMPVNTLRMWVLGVVFTMVGSGINQFFSMRYPGVTISSLVAQLISYPVGCAVARLLPVKRVRVLGRWDLVLNPDNRFNIKEHAVVTIMSNLSFGPSWATDIIQAQEASAFYGLDTPVPYQFLLGLSMQLFGLGMAGLAYRFIVEPPHMIWPSTLANAALFQTLHGRANPLADGWRISRYRFFLYVFMGSFCWYWLPGYLFTGLSTFAFVCWAAPNNVVVNNLFGMSTGLAYLPTTFDWSQIAYNGSPLVVPFWAQANVFAGWVILFALVTPILYYTNTSYTAYLPFSGADTYDNTGKIYNATRVVGRDGNFIVEEYEKYSPLFMPVTFALSYGISFAVMTSVPTYIFINYYRDIIGAFNPGRKKDVHTRLIEKYPDTPWWWYGILTAIVLALTIIVQEVYKTQMPVWGVFVAFGLALVYLIPTGSVYAVANLNNNVLTVLGEIISGYAVPGKPIVMLIFKFYAYTGLSQAMIFSSDMKLGLYMKIPRRTLFAAQLTACITGSLTQNAVLLWMLNHVRDICHESQPNGYTCPQGRVNFSSSIVWGAIGPARLYSVGKIYSGLLHLFWIGALLPVVTFFLKKRFPNNKFLRYLHWPLFFAGTGNVPPATGINYTSAFVVSFIFNKWLKGKYPQWWAKYNYVLSAALDSGLAISAIFIFFTLVFPGVQLSWWGNTIQKTTVDGQGIPLKAIPANGTFGPATWS</sequence>
<evidence type="ECO:0000256" key="7">
    <source>
        <dbReference type="ARBA" id="ARBA00022989"/>
    </source>
</evidence>
<dbReference type="OrthoDB" id="9986677at2759"/>
<evidence type="ECO:0000256" key="4">
    <source>
        <dbReference type="ARBA" id="ARBA00022692"/>
    </source>
</evidence>
<dbReference type="NCBIfam" id="TIGR00728">
    <property type="entry name" value="OPT_sfam"/>
    <property type="match status" value="1"/>
</dbReference>
<feature type="transmembrane region" description="Helical" evidence="9">
    <location>
        <begin position="204"/>
        <end position="225"/>
    </location>
</feature>
<protein>
    <submittedName>
        <fullName evidence="10">Glutathione transporter 1</fullName>
    </submittedName>
</protein>
<dbReference type="InterPro" id="IPR004813">
    <property type="entry name" value="OPT"/>
</dbReference>
<feature type="transmembrane region" description="Helical" evidence="9">
    <location>
        <begin position="720"/>
        <end position="744"/>
    </location>
</feature>
<keyword evidence="3" id="KW-0813">Transport</keyword>
<dbReference type="Proteomes" id="UP000326340">
    <property type="component" value="Unassembled WGS sequence"/>
</dbReference>
<evidence type="ECO:0000256" key="2">
    <source>
        <dbReference type="ARBA" id="ARBA00008807"/>
    </source>
</evidence>
<keyword evidence="7 9" id="KW-1133">Transmembrane helix</keyword>
<dbReference type="InterPro" id="IPR004648">
    <property type="entry name" value="Oligpept_transpt"/>
</dbReference>
<feature type="non-terminal residue" evidence="10">
    <location>
        <position position="783"/>
    </location>
</feature>
<feature type="transmembrane region" description="Helical" evidence="9">
    <location>
        <begin position="92"/>
        <end position="110"/>
    </location>
</feature>
<feature type="transmembrane region" description="Helical" evidence="9">
    <location>
        <begin position="335"/>
        <end position="358"/>
    </location>
</feature>
<comment type="subcellular location">
    <subcellularLocation>
        <location evidence="1">Membrane</location>
        <topology evidence="1">Multi-pass membrane protein</topology>
    </subcellularLocation>
</comment>
<gene>
    <name evidence="10" type="primary">Pgt1-1</name>
    <name evidence="10" type="ORF">CSHISOI_01903</name>
</gene>
<evidence type="ECO:0000256" key="1">
    <source>
        <dbReference type="ARBA" id="ARBA00004141"/>
    </source>
</evidence>
<reference evidence="10 11" key="1">
    <citation type="journal article" date="2019" name="Sci. Rep.">
        <title>Colletotrichum shisoi sp. nov., an anthracnose pathogen of Perilla frutescens in Japan: molecular phylogenetic, morphological and genomic evidence.</title>
        <authorList>
            <person name="Gan P."/>
            <person name="Tsushima A."/>
            <person name="Hiroyama R."/>
            <person name="Narusaka M."/>
            <person name="Takano Y."/>
            <person name="Narusaka Y."/>
            <person name="Kawaradani M."/>
            <person name="Damm U."/>
            <person name="Shirasu K."/>
        </authorList>
    </citation>
    <scope>NUCLEOTIDE SEQUENCE [LARGE SCALE GENOMIC DNA]</scope>
    <source>
        <strain evidence="10 11">PG-2018a</strain>
    </source>
</reference>
<feature type="transmembrane region" description="Helical" evidence="9">
    <location>
        <begin position="692"/>
        <end position="708"/>
    </location>
</feature>
<evidence type="ECO:0000256" key="3">
    <source>
        <dbReference type="ARBA" id="ARBA00022448"/>
    </source>
</evidence>
<dbReference type="AlphaFoldDB" id="A0A5Q4C2I7"/>
<dbReference type="GO" id="GO:0016020">
    <property type="term" value="C:membrane"/>
    <property type="evidence" value="ECO:0007669"/>
    <property type="project" value="UniProtKB-SubCell"/>
</dbReference>
<feature type="non-terminal residue" evidence="10">
    <location>
        <position position="1"/>
    </location>
</feature>
<proteinExistence type="inferred from homology"/>
<dbReference type="Pfam" id="PF03169">
    <property type="entry name" value="OPT"/>
    <property type="match status" value="1"/>
</dbReference>
<comment type="caution">
    <text evidence="10">The sequence shown here is derived from an EMBL/GenBank/DDBJ whole genome shotgun (WGS) entry which is preliminary data.</text>
</comment>
<keyword evidence="11" id="KW-1185">Reference proteome</keyword>
<dbReference type="PANTHER" id="PTHR22601">
    <property type="entry name" value="ISP4 LIKE PROTEIN"/>
    <property type="match status" value="1"/>
</dbReference>
<comment type="similarity">
    <text evidence="2">Belongs to the oligopeptide OPT transporter family.</text>
</comment>
<feature type="transmembrane region" description="Helical" evidence="9">
    <location>
        <begin position="490"/>
        <end position="513"/>
    </location>
</feature>
<feature type="transmembrane region" description="Helical" evidence="9">
    <location>
        <begin position="462"/>
        <end position="483"/>
    </location>
</feature>
<organism evidence="10 11">
    <name type="scientific">Colletotrichum shisoi</name>
    <dbReference type="NCBI Taxonomy" id="2078593"/>
    <lineage>
        <taxon>Eukaryota</taxon>
        <taxon>Fungi</taxon>
        <taxon>Dikarya</taxon>
        <taxon>Ascomycota</taxon>
        <taxon>Pezizomycotina</taxon>
        <taxon>Sordariomycetes</taxon>
        <taxon>Hypocreomycetidae</taxon>
        <taxon>Glomerellales</taxon>
        <taxon>Glomerellaceae</taxon>
        <taxon>Colletotrichum</taxon>
        <taxon>Colletotrichum destructivum species complex</taxon>
    </lineage>
</organism>
<dbReference type="GO" id="GO:0035673">
    <property type="term" value="F:oligopeptide transmembrane transporter activity"/>
    <property type="evidence" value="ECO:0007669"/>
    <property type="project" value="InterPro"/>
</dbReference>
<feature type="transmembrane region" description="Helical" evidence="9">
    <location>
        <begin position="537"/>
        <end position="557"/>
    </location>
</feature>
<accession>A0A5Q4C2I7</accession>
<feature type="transmembrane region" description="Helical" evidence="9">
    <location>
        <begin position="409"/>
        <end position="431"/>
    </location>
</feature>
<keyword evidence="8 9" id="KW-0472">Membrane</keyword>
<keyword evidence="5" id="KW-0571">Peptide transport</keyword>
<evidence type="ECO:0000313" key="11">
    <source>
        <dbReference type="Proteomes" id="UP000326340"/>
    </source>
</evidence>
<evidence type="ECO:0000256" key="6">
    <source>
        <dbReference type="ARBA" id="ARBA00022927"/>
    </source>
</evidence>
<name>A0A5Q4C2I7_9PEZI</name>
<keyword evidence="4 9" id="KW-0812">Transmembrane</keyword>
<dbReference type="GO" id="GO:0015031">
    <property type="term" value="P:protein transport"/>
    <property type="evidence" value="ECO:0007669"/>
    <property type="project" value="UniProtKB-KW"/>
</dbReference>
<evidence type="ECO:0000256" key="8">
    <source>
        <dbReference type="ARBA" id="ARBA00023136"/>
    </source>
</evidence>
<dbReference type="NCBIfam" id="TIGR00727">
    <property type="entry name" value="ISP4_OPT"/>
    <property type="match status" value="1"/>
</dbReference>
<feature type="transmembrane region" description="Helical" evidence="9">
    <location>
        <begin position="640"/>
        <end position="661"/>
    </location>
</feature>
<dbReference type="EMBL" id="PUHP01000087">
    <property type="protein sequence ID" value="TQN73563.1"/>
    <property type="molecule type" value="Genomic_DNA"/>
</dbReference>
<feature type="transmembrane region" description="Helical" evidence="9">
    <location>
        <begin position="116"/>
        <end position="139"/>
    </location>
</feature>
<keyword evidence="6" id="KW-0653">Protein transport</keyword>